<evidence type="ECO:0000256" key="1">
    <source>
        <dbReference type="SAM" id="Phobius"/>
    </source>
</evidence>
<evidence type="ECO:0000259" key="2">
    <source>
        <dbReference type="Pfam" id="PF00487"/>
    </source>
</evidence>
<proteinExistence type="predicted"/>
<dbReference type="GO" id="GO:0008610">
    <property type="term" value="P:lipid biosynthetic process"/>
    <property type="evidence" value="ECO:0007669"/>
    <property type="project" value="UniProtKB-ARBA"/>
</dbReference>
<accession>A0A0M5M3H2</accession>
<dbReference type="InterPro" id="IPR012171">
    <property type="entry name" value="Fatty_acid_desaturase"/>
</dbReference>
<feature type="domain" description="Fatty acid desaturase" evidence="2">
    <location>
        <begin position="79"/>
        <end position="339"/>
    </location>
</feature>
<reference evidence="4" key="1">
    <citation type="submission" date="2015-09" db="EMBL/GenBank/DDBJ databases">
        <title>Complete genome of Arthrobacter alpinus strain R3.8.</title>
        <authorList>
            <person name="See-Too W.S."/>
            <person name="Chan K.G."/>
        </authorList>
    </citation>
    <scope>NUCLEOTIDE SEQUENCE [LARGE SCALE GENOMIC DNA]</scope>
    <source>
        <strain evidence="4">R3.8</strain>
    </source>
</reference>
<dbReference type="Proteomes" id="UP000062833">
    <property type="component" value="Chromosome"/>
</dbReference>
<dbReference type="AlphaFoldDB" id="A0A0M5M3H2"/>
<protein>
    <submittedName>
        <fullName evidence="3">Delta fatty acid desaturase</fullName>
    </submittedName>
</protein>
<gene>
    <name evidence="3" type="ORF">AOC05_13045</name>
</gene>
<keyword evidence="1" id="KW-0472">Membrane</keyword>
<feature type="transmembrane region" description="Helical" evidence="1">
    <location>
        <begin position="182"/>
        <end position="204"/>
    </location>
</feature>
<dbReference type="InterPro" id="IPR005804">
    <property type="entry name" value="FA_desaturase_dom"/>
</dbReference>
<feature type="transmembrane region" description="Helical" evidence="1">
    <location>
        <begin position="55"/>
        <end position="74"/>
    </location>
</feature>
<name>A0A0M5M3H2_9MICC</name>
<dbReference type="Pfam" id="PF00487">
    <property type="entry name" value="FA_desaturase"/>
    <property type="match status" value="1"/>
</dbReference>
<sequence length="375" mass="42189">MSSATLDSPDVLDESTVLTKPAKKRPARDRHVTDFIQLAEEVRATGLMNRDIKWYVARFIRQGIGYSAVLALFLTLGQSWWQMVTAVLLGFMCTHTAFISHDAAHRQVFASAKKNAWLARIAGNLFVGMSYGWWMNKHGKHHLNPNKVGVDGDIDPGVIVFDPDNAAKRKGFAKWFAARQGYFLFPLLSLVALDLHIASVKRVFDRTQVVPQRKAEIALLVVRLVILPAFTIFFLGWGIGLAFIAVHVMTLGVYMGGSFAPNHKGMPLVPKDVKIDFMRRQTLMSRNITGGWWVDAGMGGLNYQIEHHLFPTMSSRNLKAVQPMVRAYCAERNITYTETTLGQSYMIVMRYLNRVGLGQRDPFECPITANMRSAR</sequence>
<dbReference type="GO" id="GO:0016020">
    <property type="term" value="C:membrane"/>
    <property type="evidence" value="ECO:0007669"/>
    <property type="project" value="TreeGrafter"/>
</dbReference>
<dbReference type="PANTHER" id="PTHR19353:SF19">
    <property type="entry name" value="DELTA(5) FATTY ACID DESATURASE C-RELATED"/>
    <property type="match status" value="1"/>
</dbReference>
<feature type="transmembrane region" description="Helical" evidence="1">
    <location>
        <begin position="216"/>
        <end position="235"/>
    </location>
</feature>
<keyword evidence="4" id="KW-1185">Reference proteome</keyword>
<dbReference type="OrthoDB" id="104711at2"/>
<feature type="transmembrane region" description="Helical" evidence="1">
    <location>
        <begin position="80"/>
        <end position="104"/>
    </location>
</feature>
<dbReference type="KEGG" id="aaq:AOC05_13045"/>
<dbReference type="GO" id="GO:0016717">
    <property type="term" value="F:oxidoreductase activity, acting on paired donors, with oxidation of a pair of donors resulting in the reduction of molecular oxygen to two molecules of water"/>
    <property type="evidence" value="ECO:0007669"/>
    <property type="project" value="TreeGrafter"/>
</dbReference>
<dbReference type="PATRIC" id="fig|656366.3.peg.2817"/>
<keyword evidence="1" id="KW-0812">Transmembrane</keyword>
<feature type="transmembrane region" description="Helical" evidence="1">
    <location>
        <begin position="116"/>
        <end position="134"/>
    </location>
</feature>
<organism evidence="3 4">
    <name type="scientific">Arthrobacter alpinus</name>
    <dbReference type="NCBI Taxonomy" id="656366"/>
    <lineage>
        <taxon>Bacteria</taxon>
        <taxon>Bacillati</taxon>
        <taxon>Actinomycetota</taxon>
        <taxon>Actinomycetes</taxon>
        <taxon>Micrococcales</taxon>
        <taxon>Micrococcaceae</taxon>
        <taxon>Arthrobacter</taxon>
    </lineage>
</organism>
<dbReference type="PIRSF" id="PIRSF015921">
    <property type="entry name" value="FA_sphinglp_des"/>
    <property type="match status" value="1"/>
</dbReference>
<dbReference type="CDD" id="cd03506">
    <property type="entry name" value="Delta6-FADS-like"/>
    <property type="match status" value="1"/>
</dbReference>
<evidence type="ECO:0000313" key="3">
    <source>
        <dbReference type="EMBL" id="ALE93020.1"/>
    </source>
</evidence>
<evidence type="ECO:0000313" key="4">
    <source>
        <dbReference type="Proteomes" id="UP000062833"/>
    </source>
</evidence>
<keyword evidence="1" id="KW-1133">Transmembrane helix</keyword>
<dbReference type="EMBL" id="CP012677">
    <property type="protein sequence ID" value="ALE93020.1"/>
    <property type="molecule type" value="Genomic_DNA"/>
</dbReference>
<dbReference type="PANTHER" id="PTHR19353">
    <property type="entry name" value="FATTY ACID DESATURASE 2"/>
    <property type="match status" value="1"/>
</dbReference>
<dbReference type="RefSeq" id="WP_062007602.1">
    <property type="nucleotide sequence ID" value="NZ_CP012677.1"/>
</dbReference>